<dbReference type="InterPro" id="IPR043888">
    <property type="entry name" value="DUF5844"/>
</dbReference>
<dbReference type="EMBL" id="MN081869">
    <property type="protein sequence ID" value="QEA08219.1"/>
    <property type="molecule type" value="Genomic_DNA"/>
</dbReference>
<dbReference type="Pfam" id="PF19162">
    <property type="entry name" value="DUF5844"/>
    <property type="match status" value="1"/>
</dbReference>
<reference evidence="1" key="1">
    <citation type="journal article" date="2019" name="Viruses">
        <title>Detection and Characterization of Invertebrate Iridoviruses Found in Reptiles and Prey Insects in Europe over the Past Two Decades.</title>
        <authorList>
            <person name="Papp T."/>
            <person name="Marschang R.E."/>
        </authorList>
    </citation>
    <scope>NUCLEOTIDE SEQUENCE</scope>
    <source>
        <strain evidence="1">Liz-CrIV</strain>
    </source>
</reference>
<sequence>MSLDEKVKNDKKQQVHTILKLMSTTIHYISHPSITKSLECNLNCKSLFKLFKNLNINSFLNIKFEQKNDILIFKDTEALKVLYVLIVIINESDHPLYPCYLEWIKENAWMEESMKLFTLIKY</sequence>
<organism evidence="1">
    <name type="scientific">Iridovirus Liz-CrIV</name>
    <dbReference type="NCBI Taxonomy" id="2594309"/>
    <lineage>
        <taxon>Viruses</taxon>
        <taxon>Varidnaviria</taxon>
        <taxon>Bamfordvirae</taxon>
        <taxon>Nucleocytoviricota</taxon>
        <taxon>Megaviricetes</taxon>
        <taxon>Pimascovirales</taxon>
        <taxon>Pimascovirales incertae sedis</taxon>
        <taxon>Iridoviridae</taxon>
    </lineage>
</organism>
<accession>A0A5B8RGT6</accession>
<protein>
    <submittedName>
        <fullName evidence="1">Uncharacterized protein</fullName>
    </submittedName>
</protein>
<proteinExistence type="predicted"/>
<name>A0A5B8RGT6_9VIRU</name>
<evidence type="ECO:0000313" key="1">
    <source>
        <dbReference type="EMBL" id="QEA08219.1"/>
    </source>
</evidence>